<dbReference type="Proteomes" id="UP000244729">
    <property type="component" value="Chromosome"/>
</dbReference>
<protein>
    <recommendedName>
        <fullName evidence="4">DUF3592 domain-containing protein</fullName>
    </recommendedName>
</protein>
<gene>
    <name evidence="2" type="ORF">DCE93_01455</name>
</gene>
<evidence type="ECO:0000313" key="2">
    <source>
        <dbReference type="EMBL" id="AWB94502.1"/>
    </source>
</evidence>
<feature type="transmembrane region" description="Helical" evidence="1">
    <location>
        <begin position="105"/>
        <end position="130"/>
    </location>
</feature>
<feature type="transmembrane region" description="Helical" evidence="1">
    <location>
        <begin position="13"/>
        <end position="32"/>
    </location>
</feature>
<organism evidence="2 3">
    <name type="scientific">Agromyces badenianii</name>
    <dbReference type="NCBI Taxonomy" id="2080742"/>
    <lineage>
        <taxon>Bacteria</taxon>
        <taxon>Bacillati</taxon>
        <taxon>Actinomycetota</taxon>
        <taxon>Actinomycetes</taxon>
        <taxon>Micrococcales</taxon>
        <taxon>Microbacteriaceae</taxon>
        <taxon>Agromyces</taxon>
    </lineage>
</organism>
<evidence type="ECO:0000313" key="3">
    <source>
        <dbReference type="Proteomes" id="UP000244729"/>
    </source>
</evidence>
<keyword evidence="3" id="KW-1185">Reference proteome</keyword>
<proteinExistence type="predicted"/>
<dbReference type="RefSeq" id="WP_108594327.1">
    <property type="nucleotide sequence ID" value="NZ_CP028913.1"/>
</dbReference>
<reference evidence="2 3" key="1">
    <citation type="submission" date="2018-04" db="EMBL/GenBank/DDBJ databases">
        <authorList>
            <person name="Li J."/>
        </authorList>
    </citation>
    <scope>NUCLEOTIDE SEQUENCE [LARGE SCALE GENOMIC DNA]</scope>
    <source>
        <strain evidence="3">30A</strain>
    </source>
</reference>
<dbReference type="AlphaFoldDB" id="A0A2S0WT65"/>
<keyword evidence="1" id="KW-0812">Transmembrane</keyword>
<dbReference type="EMBL" id="CP028913">
    <property type="protein sequence ID" value="AWB94502.1"/>
    <property type="molecule type" value="Genomic_DNA"/>
</dbReference>
<name>A0A2S0WT65_9MICO</name>
<evidence type="ECO:0000256" key="1">
    <source>
        <dbReference type="SAM" id="Phobius"/>
    </source>
</evidence>
<keyword evidence="1" id="KW-1133">Transmembrane helix</keyword>
<dbReference type="KEGG" id="agm:DCE93_01455"/>
<dbReference type="OrthoDB" id="4991083at2"/>
<evidence type="ECO:0008006" key="4">
    <source>
        <dbReference type="Google" id="ProtNLM"/>
    </source>
</evidence>
<sequence length="131" mass="14052">MDAAATVSVIAEVIAWFALASGLGCLLIALLIRVVDGPWLRTEAVVVDGDGGSVVRWFADGAFYSRALSPDERAHVTNPDEELAYYKQREPRRLRLHEPPTGRRVVGIVGIVLVGIAVVATVVGLVLMFVG</sequence>
<accession>A0A2S0WT65</accession>
<keyword evidence="1" id="KW-0472">Membrane</keyword>